<organism evidence="1">
    <name type="scientific">Caulobacter sp. (strain K31)</name>
    <dbReference type="NCBI Taxonomy" id="366602"/>
    <lineage>
        <taxon>Bacteria</taxon>
        <taxon>Pseudomonadati</taxon>
        <taxon>Pseudomonadota</taxon>
        <taxon>Alphaproteobacteria</taxon>
        <taxon>Caulobacterales</taxon>
        <taxon>Caulobacteraceae</taxon>
        <taxon>Caulobacter</taxon>
    </lineage>
</organism>
<dbReference type="HOGENOM" id="CLU_2104583_0_0_5"/>
<sequence>MTSGIDVMKRRIGSIKQAIHDKEPWKAAATEWAEEIVVPYAKGIAPVDTGEFRDSIESEVTDDQVRIFSDAEHAIWIEDGTTKAHAQPTIRPAVAKNRPKLSALVRKRYRERLQQ</sequence>
<dbReference type="Pfam" id="PF04883">
    <property type="entry name" value="HK97-gp10_like"/>
    <property type="match status" value="1"/>
</dbReference>
<evidence type="ECO:0000313" key="1">
    <source>
        <dbReference type="EMBL" id="ABZ72617.1"/>
    </source>
</evidence>
<name>B0T636_CAUSK</name>
<dbReference type="OrthoDB" id="8480914at2"/>
<protein>
    <submittedName>
        <fullName evidence="1">Phage protein, HK97 gp10 family</fullName>
    </submittedName>
</protein>
<dbReference type="STRING" id="366602.Caul_3490"/>
<proteinExistence type="predicted"/>
<dbReference type="AlphaFoldDB" id="B0T636"/>
<dbReference type="EMBL" id="CP000927">
    <property type="protein sequence ID" value="ABZ72617.1"/>
    <property type="molecule type" value="Genomic_DNA"/>
</dbReference>
<reference evidence="1" key="1">
    <citation type="submission" date="2008-01" db="EMBL/GenBank/DDBJ databases">
        <title>Complete sequence of chromosome of Caulobacter sp. K31.</title>
        <authorList>
            <consortium name="US DOE Joint Genome Institute"/>
            <person name="Copeland A."/>
            <person name="Lucas S."/>
            <person name="Lapidus A."/>
            <person name="Barry K."/>
            <person name="Glavina del Rio T."/>
            <person name="Dalin E."/>
            <person name="Tice H."/>
            <person name="Pitluck S."/>
            <person name="Bruce D."/>
            <person name="Goodwin L."/>
            <person name="Thompson L.S."/>
            <person name="Brettin T."/>
            <person name="Detter J.C."/>
            <person name="Han C."/>
            <person name="Schmutz J."/>
            <person name="Larimer F."/>
            <person name="Land M."/>
            <person name="Hauser L."/>
            <person name="Kyrpides N."/>
            <person name="Kim E."/>
            <person name="Stephens C."/>
            <person name="Richardson P."/>
        </authorList>
    </citation>
    <scope>NUCLEOTIDE SEQUENCE [LARGE SCALE GENOMIC DNA]</scope>
    <source>
        <strain evidence="1">K31</strain>
    </source>
</reference>
<gene>
    <name evidence="1" type="ordered locus">Caul_3490</name>
</gene>
<dbReference type="InterPro" id="IPR010064">
    <property type="entry name" value="HK97-gp10_tail"/>
</dbReference>
<dbReference type="KEGG" id="cak:Caul_3490"/>
<dbReference type="NCBIfam" id="TIGR01725">
    <property type="entry name" value="phge_HK97_gp10"/>
    <property type="match status" value="1"/>
</dbReference>
<accession>B0T636</accession>